<feature type="compositionally biased region" description="Low complexity" evidence="1">
    <location>
        <begin position="214"/>
        <end position="242"/>
    </location>
</feature>
<comment type="caution">
    <text evidence="2">The sequence shown here is derived from an EMBL/GenBank/DDBJ whole genome shotgun (WGS) entry which is preliminary data.</text>
</comment>
<reference evidence="2 3" key="1">
    <citation type="submission" date="2019-02" db="EMBL/GenBank/DDBJ databases">
        <title>Genome sequencing of the rare red list fungi Phlebia centrifuga.</title>
        <authorList>
            <person name="Buettner E."/>
            <person name="Kellner H."/>
        </authorList>
    </citation>
    <scope>NUCLEOTIDE SEQUENCE [LARGE SCALE GENOMIC DNA]</scope>
    <source>
        <strain evidence="2 3">DSM 108282</strain>
    </source>
</reference>
<evidence type="ECO:0000256" key="1">
    <source>
        <dbReference type="SAM" id="MobiDB-lite"/>
    </source>
</evidence>
<name>A0A4S4K7D5_9APHY</name>
<sequence length="265" mass="28991">MSALAFGIVCLQNPQIPIKAATGWTIFDMTMFVRQPESPNQHDEAPPELASAIVRYYNKEKLPLKADEDIIAMVLSRTDQKVLDGYLHGVDAKEYAFMGDILQTEQLIPLPINELPCYPPYMVLAGAACDVNCDSASWSMQIAHYCMGVKDAVLPVVAQIPDSARYAKGKKPIPTELGLITTGGILTEVKLDGSEAALASIGVNIEHVTFQGRAPSQQASAPNSSPSSMFQSSSSFGNNGFTFRRRNTNKASQYTYHETEKARKR</sequence>
<evidence type="ECO:0000313" key="3">
    <source>
        <dbReference type="Proteomes" id="UP000309038"/>
    </source>
</evidence>
<proteinExistence type="predicted"/>
<protein>
    <submittedName>
        <fullName evidence="2">Uncharacterized protein</fullName>
    </submittedName>
</protein>
<dbReference type="EMBL" id="SGPJ01000580">
    <property type="protein sequence ID" value="THG93746.1"/>
    <property type="molecule type" value="Genomic_DNA"/>
</dbReference>
<gene>
    <name evidence="2" type="ORF">EW026_g7580</name>
</gene>
<evidence type="ECO:0000313" key="2">
    <source>
        <dbReference type="EMBL" id="THG93746.1"/>
    </source>
</evidence>
<keyword evidence="3" id="KW-1185">Reference proteome</keyword>
<organism evidence="2 3">
    <name type="scientific">Hermanssonia centrifuga</name>
    <dbReference type="NCBI Taxonomy" id="98765"/>
    <lineage>
        <taxon>Eukaryota</taxon>
        <taxon>Fungi</taxon>
        <taxon>Dikarya</taxon>
        <taxon>Basidiomycota</taxon>
        <taxon>Agaricomycotina</taxon>
        <taxon>Agaricomycetes</taxon>
        <taxon>Polyporales</taxon>
        <taxon>Meruliaceae</taxon>
        <taxon>Hermanssonia</taxon>
    </lineage>
</organism>
<dbReference type="Proteomes" id="UP000309038">
    <property type="component" value="Unassembled WGS sequence"/>
</dbReference>
<accession>A0A4S4K7D5</accession>
<dbReference type="AlphaFoldDB" id="A0A4S4K7D5"/>
<feature type="region of interest" description="Disordered" evidence="1">
    <location>
        <begin position="213"/>
        <end position="265"/>
    </location>
</feature>